<name>A0ABP9FTR6_9MICC</name>
<dbReference type="Proteomes" id="UP001500368">
    <property type="component" value="Unassembled WGS sequence"/>
</dbReference>
<feature type="compositionally biased region" description="Basic and acidic residues" evidence="1">
    <location>
        <begin position="18"/>
        <end position="30"/>
    </location>
</feature>
<gene>
    <name evidence="2" type="ORF">GCM10025790_09060</name>
</gene>
<dbReference type="Pfam" id="PF18986">
    <property type="entry name" value="DUF5719"/>
    <property type="match status" value="1"/>
</dbReference>
<evidence type="ECO:0000256" key="1">
    <source>
        <dbReference type="SAM" id="MobiDB-lite"/>
    </source>
</evidence>
<comment type="caution">
    <text evidence="2">The sequence shown here is derived from an EMBL/GenBank/DDBJ whole genome shotgun (WGS) entry which is preliminary data.</text>
</comment>
<dbReference type="InterPro" id="IPR043777">
    <property type="entry name" value="DUF5719"/>
</dbReference>
<dbReference type="RefSeq" id="WP_345476887.1">
    <property type="nucleotide sequence ID" value="NZ_BAABLW010000005.1"/>
</dbReference>
<protein>
    <submittedName>
        <fullName evidence="2">Uncharacterized protein</fullName>
    </submittedName>
</protein>
<feature type="compositionally biased region" description="Basic residues" evidence="1">
    <location>
        <begin position="1"/>
        <end position="17"/>
    </location>
</feature>
<feature type="region of interest" description="Disordered" evidence="1">
    <location>
        <begin position="221"/>
        <end position="242"/>
    </location>
</feature>
<evidence type="ECO:0000313" key="3">
    <source>
        <dbReference type="Proteomes" id="UP001500368"/>
    </source>
</evidence>
<proteinExistence type="predicted"/>
<reference evidence="3" key="1">
    <citation type="journal article" date="2019" name="Int. J. Syst. Evol. Microbiol.">
        <title>The Global Catalogue of Microorganisms (GCM) 10K type strain sequencing project: providing services to taxonomists for standard genome sequencing and annotation.</title>
        <authorList>
            <consortium name="The Broad Institute Genomics Platform"/>
            <consortium name="The Broad Institute Genome Sequencing Center for Infectious Disease"/>
            <person name="Wu L."/>
            <person name="Ma J."/>
        </authorList>
    </citation>
    <scope>NUCLEOTIDE SEQUENCE [LARGE SCALE GENOMIC DNA]</scope>
    <source>
        <strain evidence="3">JCM 19129</strain>
    </source>
</reference>
<sequence length="672" mass="69932">MSAKKVSKYIRQQRRERRRAEKLREREAKQAAKTPKPKRSPRKPQRAGSKKHATAAPALTGSEQTQATGPAPRHGAGDQPSAAAQHSADHQHTASHQTPEPTPALERLAAEDSQRAPGSGTRAAAVVVGLGLIAALAGSAGFDLTRSSDRTPAGLAAHSISAPAVTERIFCPAMPGQPDSITDQGMLTYAERDPSATSRIDTVMLPTGAETDPVAQWAELSQEGRGTAEDAEPGFTQQNHTQGSVLEIQPPENTPEDPRARRVTLATGFTYYAESGPLAGLAAAPCTNPQRNQWFLGPEVGSGAMSLLSLANPHDRPATVEITTYDREGDRGSTGATTVLVPEQSVRSVNLAGLTTDSATAVQVHPSGAPVAAALQSARTSGQEGLGVELLPAQTSALSHVMPGVLTGADDDAAQLHLYIPGDQQATVELQVFDENSQVPTEAPGVFSAEAGRVAVLDLGGLESGSYDVVVRTDVPSLAAVRSPGDGEPIITDTGGGFDPITGEALPEQSEEDPAPDFSWSASAAALSPGFGALLPRAASPEEDEEAAPEGETAEGSVAVELESQLRLFAPAEEDTPAVVGVNLRLVNTYGTSTEPFTVELTPGAGLTLDAEELAERAEEAEIGEVAAVVVDHAEAPAYGTLITRSEDGRFTTTALRPLTRGAQHVPLHIGQ</sequence>
<feature type="compositionally biased region" description="Acidic residues" evidence="1">
    <location>
        <begin position="541"/>
        <end position="553"/>
    </location>
</feature>
<feature type="compositionally biased region" description="Basic residues" evidence="1">
    <location>
        <begin position="35"/>
        <end position="53"/>
    </location>
</feature>
<dbReference type="EMBL" id="BAABLW010000005">
    <property type="protein sequence ID" value="GAA4916101.1"/>
    <property type="molecule type" value="Genomic_DNA"/>
</dbReference>
<evidence type="ECO:0000313" key="2">
    <source>
        <dbReference type="EMBL" id="GAA4916101.1"/>
    </source>
</evidence>
<feature type="region of interest" description="Disordered" evidence="1">
    <location>
        <begin position="534"/>
        <end position="557"/>
    </location>
</feature>
<feature type="region of interest" description="Disordered" evidence="1">
    <location>
        <begin position="480"/>
        <end position="517"/>
    </location>
</feature>
<accession>A0ABP9FTR6</accession>
<organism evidence="2 3">
    <name type="scientific">Nesterenkonia rhizosphaerae</name>
    <dbReference type="NCBI Taxonomy" id="1348272"/>
    <lineage>
        <taxon>Bacteria</taxon>
        <taxon>Bacillati</taxon>
        <taxon>Actinomycetota</taxon>
        <taxon>Actinomycetes</taxon>
        <taxon>Micrococcales</taxon>
        <taxon>Micrococcaceae</taxon>
        <taxon>Nesterenkonia</taxon>
    </lineage>
</organism>
<keyword evidence="3" id="KW-1185">Reference proteome</keyword>
<feature type="region of interest" description="Disordered" evidence="1">
    <location>
        <begin position="1"/>
        <end position="101"/>
    </location>
</feature>